<name>A0A7U2EV22_PHANO</name>
<gene>
    <name evidence="1" type="ORF">JI435_302700</name>
</gene>
<dbReference type="AlphaFoldDB" id="A0A7U2EV22"/>
<dbReference type="VEuPathDB" id="FungiDB:JI435_302700"/>
<sequence length="126" mass="14304">MNLHLPRRACRVREQVGSNTCRAFRSKCEHREPHIRRDQPSTTIACDVAAGRPFFPNSTKHERRNAHHLRPAHCADMLASSIAHIQPSAQATANFRGLEQSDAVLSTKCFTRVMQSIIVQISRSRY</sequence>
<dbReference type="Proteomes" id="UP000663193">
    <property type="component" value="Chromosome 3"/>
</dbReference>
<accession>A0A7U2EV22</accession>
<dbReference type="EMBL" id="CP069025">
    <property type="protein sequence ID" value="QRC93336.1"/>
    <property type="molecule type" value="Genomic_DNA"/>
</dbReference>
<protein>
    <submittedName>
        <fullName evidence="1">Uncharacterized protein</fullName>
    </submittedName>
</protein>
<keyword evidence="2" id="KW-1185">Reference proteome</keyword>
<reference evidence="2" key="1">
    <citation type="journal article" date="2021" name="BMC Genomics">
        <title>Chromosome-level genome assembly and manually-curated proteome of model necrotroph Parastagonospora nodorum Sn15 reveals a genome-wide trove of candidate effector homologs, and redundancy of virulence-related functions within an accessory chromosome.</title>
        <authorList>
            <person name="Bertazzoni S."/>
            <person name="Jones D.A.B."/>
            <person name="Phan H.T."/>
            <person name="Tan K.-C."/>
            <person name="Hane J.K."/>
        </authorList>
    </citation>
    <scope>NUCLEOTIDE SEQUENCE [LARGE SCALE GENOMIC DNA]</scope>
    <source>
        <strain evidence="2">SN15 / ATCC MYA-4574 / FGSC 10173)</strain>
    </source>
</reference>
<proteinExistence type="predicted"/>
<feature type="non-terminal residue" evidence="1">
    <location>
        <position position="126"/>
    </location>
</feature>
<evidence type="ECO:0000313" key="2">
    <source>
        <dbReference type="Proteomes" id="UP000663193"/>
    </source>
</evidence>
<evidence type="ECO:0000313" key="1">
    <source>
        <dbReference type="EMBL" id="QRC93336.1"/>
    </source>
</evidence>
<organism evidence="1 2">
    <name type="scientific">Phaeosphaeria nodorum (strain SN15 / ATCC MYA-4574 / FGSC 10173)</name>
    <name type="common">Glume blotch fungus</name>
    <name type="synonym">Parastagonospora nodorum</name>
    <dbReference type="NCBI Taxonomy" id="321614"/>
    <lineage>
        <taxon>Eukaryota</taxon>
        <taxon>Fungi</taxon>
        <taxon>Dikarya</taxon>
        <taxon>Ascomycota</taxon>
        <taxon>Pezizomycotina</taxon>
        <taxon>Dothideomycetes</taxon>
        <taxon>Pleosporomycetidae</taxon>
        <taxon>Pleosporales</taxon>
        <taxon>Pleosporineae</taxon>
        <taxon>Phaeosphaeriaceae</taxon>
        <taxon>Parastagonospora</taxon>
    </lineage>
</organism>